<dbReference type="Gene3D" id="3.30.230.10">
    <property type="match status" value="1"/>
</dbReference>
<evidence type="ECO:0000256" key="5">
    <source>
        <dbReference type="SAM" id="MobiDB-lite"/>
    </source>
</evidence>
<keyword evidence="9" id="KW-1185">Reference proteome</keyword>
<dbReference type="FunFam" id="3.30.1370.100:FF:000004">
    <property type="entry name" value="DNA mismatch repair endonuclease MutL"/>
    <property type="match status" value="1"/>
</dbReference>
<dbReference type="PROSITE" id="PS00058">
    <property type="entry name" value="DNA_MISMATCH_REPAIR_1"/>
    <property type="match status" value="1"/>
</dbReference>
<dbReference type="InterPro" id="IPR014721">
    <property type="entry name" value="Ribsml_uS5_D2-typ_fold_subgr"/>
</dbReference>
<dbReference type="Gene3D" id="3.30.1540.20">
    <property type="entry name" value="MutL, C-terminal domain, dimerisation subdomain"/>
    <property type="match status" value="1"/>
</dbReference>
<gene>
    <name evidence="4 8" type="primary">mutL</name>
    <name evidence="8" type="ORF">GMB86_12855</name>
</gene>
<dbReference type="InterPro" id="IPR020568">
    <property type="entry name" value="Ribosomal_Su5_D2-typ_SF"/>
</dbReference>
<dbReference type="SUPFAM" id="SSF55874">
    <property type="entry name" value="ATPase domain of HSP90 chaperone/DNA topoisomerase II/histidine kinase"/>
    <property type="match status" value="1"/>
</dbReference>
<dbReference type="Gene3D" id="3.30.565.10">
    <property type="entry name" value="Histidine kinase-like ATPase, C-terminal domain"/>
    <property type="match status" value="1"/>
</dbReference>
<feature type="compositionally biased region" description="Basic and acidic residues" evidence="5">
    <location>
        <begin position="366"/>
        <end position="389"/>
    </location>
</feature>
<dbReference type="CDD" id="cd16926">
    <property type="entry name" value="HATPase_MutL-MLH-PMS-like"/>
    <property type="match status" value="1"/>
</dbReference>
<dbReference type="SUPFAM" id="SSF54211">
    <property type="entry name" value="Ribosomal protein S5 domain 2-like"/>
    <property type="match status" value="1"/>
</dbReference>
<keyword evidence="2 4" id="KW-0227">DNA damage</keyword>
<dbReference type="InterPro" id="IPR013507">
    <property type="entry name" value="DNA_mismatch_S5_2-like"/>
</dbReference>
<dbReference type="InterPro" id="IPR014790">
    <property type="entry name" value="MutL_C"/>
</dbReference>
<dbReference type="Pfam" id="PF01119">
    <property type="entry name" value="DNA_mis_repair"/>
    <property type="match status" value="1"/>
</dbReference>
<evidence type="ECO:0000313" key="9">
    <source>
        <dbReference type="Proteomes" id="UP000440978"/>
    </source>
</evidence>
<dbReference type="InterPro" id="IPR038973">
    <property type="entry name" value="MutL/Mlh/Pms-like"/>
</dbReference>
<dbReference type="GO" id="GO:0005524">
    <property type="term" value="F:ATP binding"/>
    <property type="evidence" value="ECO:0007669"/>
    <property type="project" value="InterPro"/>
</dbReference>
<keyword evidence="8" id="KW-0378">Hydrolase</keyword>
<dbReference type="GO" id="GO:0016887">
    <property type="term" value="F:ATP hydrolysis activity"/>
    <property type="evidence" value="ECO:0007669"/>
    <property type="project" value="InterPro"/>
</dbReference>
<dbReference type="GO" id="GO:0030983">
    <property type="term" value="F:mismatched DNA binding"/>
    <property type="evidence" value="ECO:0007669"/>
    <property type="project" value="InterPro"/>
</dbReference>
<dbReference type="AlphaFoldDB" id="A0A6N8CWB8"/>
<dbReference type="NCBIfam" id="NF000950">
    <property type="entry name" value="PRK00095.1-3"/>
    <property type="match status" value="1"/>
</dbReference>
<dbReference type="OrthoDB" id="9763467at2"/>
<feature type="domain" description="DNA mismatch repair protein S5" evidence="7">
    <location>
        <begin position="208"/>
        <end position="326"/>
    </location>
</feature>
<evidence type="ECO:0000256" key="3">
    <source>
        <dbReference type="ARBA" id="ARBA00023204"/>
    </source>
</evidence>
<comment type="caution">
    <text evidence="8">The sequence shown here is derived from an EMBL/GenBank/DDBJ whole genome shotgun (WGS) entry which is preliminary data.</text>
</comment>
<protein>
    <recommendedName>
        <fullName evidence="4">DNA mismatch repair protein MutL</fullName>
    </recommendedName>
</protein>
<keyword evidence="8" id="KW-0255">Endonuclease</keyword>
<organism evidence="8 9">
    <name type="scientific">Terrilactibacillus tamarindi</name>
    <dbReference type="NCBI Taxonomy" id="2599694"/>
    <lineage>
        <taxon>Bacteria</taxon>
        <taxon>Bacillati</taxon>
        <taxon>Bacillota</taxon>
        <taxon>Bacilli</taxon>
        <taxon>Bacillales</taxon>
        <taxon>Bacillaceae</taxon>
        <taxon>Terrilactibacillus</taxon>
    </lineage>
</organism>
<dbReference type="SUPFAM" id="SSF118116">
    <property type="entry name" value="DNA mismatch repair protein MutL"/>
    <property type="match status" value="1"/>
</dbReference>
<feature type="compositionally biased region" description="Basic and acidic residues" evidence="5">
    <location>
        <begin position="402"/>
        <end position="419"/>
    </location>
</feature>
<dbReference type="Pfam" id="PF08676">
    <property type="entry name" value="MutL_C"/>
    <property type="match status" value="1"/>
</dbReference>
<evidence type="ECO:0000259" key="6">
    <source>
        <dbReference type="SMART" id="SM00853"/>
    </source>
</evidence>
<name>A0A6N8CWB8_9BACI</name>
<dbReference type="GO" id="GO:0140664">
    <property type="term" value="F:ATP-dependent DNA damage sensor activity"/>
    <property type="evidence" value="ECO:0007669"/>
    <property type="project" value="InterPro"/>
</dbReference>
<evidence type="ECO:0000256" key="1">
    <source>
        <dbReference type="ARBA" id="ARBA00006082"/>
    </source>
</evidence>
<evidence type="ECO:0000313" key="8">
    <source>
        <dbReference type="EMBL" id="MTT32896.1"/>
    </source>
</evidence>
<dbReference type="InterPro" id="IPR002099">
    <property type="entry name" value="MutL/Mlh/PMS"/>
</dbReference>
<accession>A0A6N8CWB8</accession>
<dbReference type="Proteomes" id="UP000440978">
    <property type="component" value="Unassembled WGS sequence"/>
</dbReference>
<keyword evidence="3 4" id="KW-0234">DNA repair</keyword>
<dbReference type="Gene3D" id="3.30.1370.100">
    <property type="entry name" value="MutL, C-terminal domain, regulatory subdomain"/>
    <property type="match status" value="1"/>
</dbReference>
<feature type="region of interest" description="Disordered" evidence="5">
    <location>
        <begin position="337"/>
        <end position="439"/>
    </location>
</feature>
<evidence type="ECO:0000256" key="2">
    <source>
        <dbReference type="ARBA" id="ARBA00022763"/>
    </source>
</evidence>
<dbReference type="HAMAP" id="MF_00149">
    <property type="entry name" value="DNA_mis_repair"/>
    <property type="match status" value="1"/>
</dbReference>
<dbReference type="CDD" id="cd00782">
    <property type="entry name" value="MutL_Trans"/>
    <property type="match status" value="1"/>
</dbReference>
<comment type="similarity">
    <text evidence="1 4">Belongs to the DNA mismatch repair MutL/HexB family.</text>
</comment>
<dbReference type="SMART" id="SM00853">
    <property type="entry name" value="MutL_C"/>
    <property type="match status" value="1"/>
</dbReference>
<dbReference type="GO" id="GO:0032300">
    <property type="term" value="C:mismatch repair complex"/>
    <property type="evidence" value="ECO:0007669"/>
    <property type="project" value="InterPro"/>
</dbReference>
<keyword evidence="8" id="KW-0540">Nuclease</keyword>
<dbReference type="GO" id="GO:0004519">
    <property type="term" value="F:endonuclease activity"/>
    <property type="evidence" value="ECO:0007669"/>
    <property type="project" value="UniProtKB-KW"/>
</dbReference>
<dbReference type="InterPro" id="IPR020667">
    <property type="entry name" value="DNA_mismatch_repair_MutL"/>
</dbReference>
<feature type="domain" description="MutL C-terminal dimerisation" evidence="6">
    <location>
        <begin position="450"/>
        <end position="592"/>
    </location>
</feature>
<dbReference type="InterPro" id="IPR037198">
    <property type="entry name" value="MutL_C_sf"/>
</dbReference>
<dbReference type="InterPro" id="IPR042121">
    <property type="entry name" value="MutL_C_regsub"/>
</dbReference>
<dbReference type="SMART" id="SM01340">
    <property type="entry name" value="DNA_mis_repair"/>
    <property type="match status" value="1"/>
</dbReference>
<dbReference type="FunFam" id="3.30.565.10:FF:000003">
    <property type="entry name" value="DNA mismatch repair endonuclease MutL"/>
    <property type="match status" value="1"/>
</dbReference>
<dbReference type="PANTHER" id="PTHR10073:SF12">
    <property type="entry name" value="DNA MISMATCH REPAIR PROTEIN MLH1"/>
    <property type="match status" value="1"/>
</dbReference>
<dbReference type="GO" id="GO:0006298">
    <property type="term" value="P:mismatch repair"/>
    <property type="evidence" value="ECO:0007669"/>
    <property type="project" value="UniProtKB-UniRule"/>
</dbReference>
<dbReference type="Pfam" id="PF13589">
    <property type="entry name" value="HATPase_c_3"/>
    <property type="match status" value="1"/>
</dbReference>
<reference evidence="8 9" key="1">
    <citation type="submission" date="2019-11" db="EMBL/GenBank/DDBJ databases">
        <title>Terrilactibacillus tamarindus sp. nov. BCM23-1 isolated from bark of Tamarindus indica.</title>
        <authorList>
            <person name="Kingkaew E."/>
            <person name="Tanasupawat S."/>
        </authorList>
    </citation>
    <scope>NUCLEOTIDE SEQUENCE [LARGE SCALE GENOMIC DNA]</scope>
    <source>
        <strain evidence="8 9">BCM23-1</strain>
    </source>
</reference>
<dbReference type="PANTHER" id="PTHR10073">
    <property type="entry name" value="DNA MISMATCH REPAIR PROTEIN MLH, PMS, MUTL"/>
    <property type="match status" value="1"/>
</dbReference>
<dbReference type="InterPro" id="IPR042120">
    <property type="entry name" value="MutL_C_dimsub"/>
</dbReference>
<dbReference type="RefSeq" id="WP_155220559.1">
    <property type="nucleotide sequence ID" value="NZ_WNHB01000022.1"/>
</dbReference>
<sequence>MGIIKRLSEPLANKIAAGEVVERPASIIKELVENALDAKATVIEVEVEEGGLKGIRISDNGHGFAPEDCEIAFERHATSKILHESDLFHIRSLGFRGEALPSIASVSYLDLVTSTGEGPGTHLKLEGGRVVEKNHAQSRKGSIITVTNLFYNTPARLKYLKTIHTELGKITDMMNRLALSYPSTRFTLKHNDKVLFQTNGSGELAQVLAAIYGVQTARKTLSFKGESLDFKIHGLLVKPELTRAGRQYVYIFINGRYIKNFRLFNAITNGYHTLLPIGRNPIAILHITMDPTLIDVNVHPAKLEARISKENELCELIENTVRARFHQENLIPEIQRKERNEKANSEQQFLKFGDVNPNAGHSMETTWRDKETLETEVTESEKNRNDPHLQDPLYSEPLPSEVYEKTLESKQVNESKNDLDVESCWENSGNEPIEPSKKEEISTRIPKLYPIGQMHGTYILAQNEEGLYIIDQHAAQERIKYEFFREKVGQTTKEVQELLVPLTFEFTAAEYATIQEYQHYLEDIGLYFEEFGQHTLIVRSHPGWFPKGKEKETIEDIVHQLIQERHISIKKLRESLAIMMSCKGSIKANRYLRNDEIEALLDQLRQASDPFTCPHGRPVIIKFSTYDMEKMFKRVM</sequence>
<dbReference type="NCBIfam" id="TIGR00585">
    <property type="entry name" value="mutl"/>
    <property type="match status" value="1"/>
</dbReference>
<evidence type="ECO:0000259" key="7">
    <source>
        <dbReference type="SMART" id="SM01340"/>
    </source>
</evidence>
<dbReference type="EMBL" id="WNHB01000022">
    <property type="protein sequence ID" value="MTT32896.1"/>
    <property type="molecule type" value="Genomic_DNA"/>
</dbReference>
<comment type="function">
    <text evidence="4">This protein is involved in the repair of mismatches in DNA. It is required for dam-dependent methyl-directed DNA mismatch repair. May act as a 'molecular matchmaker', a protein that promotes the formation of a stable complex between two or more DNA-binding proteins in an ATP-dependent manner without itself being part of a final effector complex.</text>
</comment>
<proteinExistence type="inferred from homology"/>
<evidence type="ECO:0000256" key="4">
    <source>
        <dbReference type="HAMAP-Rule" id="MF_00149"/>
    </source>
</evidence>
<dbReference type="InterPro" id="IPR036890">
    <property type="entry name" value="HATPase_C_sf"/>
</dbReference>
<dbReference type="InterPro" id="IPR014762">
    <property type="entry name" value="DNA_mismatch_repair_CS"/>
</dbReference>